<dbReference type="PANTHER" id="PTHR43179">
    <property type="entry name" value="RHAMNOSYLTRANSFERASE WBBL"/>
    <property type="match status" value="1"/>
</dbReference>
<dbReference type="InterPro" id="IPR001173">
    <property type="entry name" value="Glyco_trans_2-like"/>
</dbReference>
<dbReference type="EMBL" id="UGUS01000002">
    <property type="protein sequence ID" value="SUD30164.1"/>
    <property type="molecule type" value="Genomic_DNA"/>
</dbReference>
<proteinExistence type="inferred from homology"/>
<dbReference type="Proteomes" id="UP000255125">
    <property type="component" value="Unassembled WGS sequence"/>
</dbReference>
<organism evidence="6 7">
    <name type="scientific">Pseudomonas fluorescens</name>
    <dbReference type="NCBI Taxonomy" id="294"/>
    <lineage>
        <taxon>Bacteria</taxon>
        <taxon>Pseudomonadati</taxon>
        <taxon>Pseudomonadota</taxon>
        <taxon>Gammaproteobacteria</taxon>
        <taxon>Pseudomonadales</taxon>
        <taxon>Pseudomonadaceae</taxon>
        <taxon>Pseudomonas</taxon>
    </lineage>
</organism>
<dbReference type="GO" id="GO:0016757">
    <property type="term" value="F:glycosyltransferase activity"/>
    <property type="evidence" value="ECO:0007669"/>
    <property type="project" value="UniProtKB-KW"/>
</dbReference>
<keyword evidence="2" id="KW-1003">Cell membrane</keyword>
<gene>
    <name evidence="6" type="ORF">NCTC10392_02075</name>
</gene>
<dbReference type="RefSeq" id="WP_038447398.1">
    <property type="nucleotide sequence ID" value="NZ_CP008896.1"/>
</dbReference>
<dbReference type="Gene3D" id="3.90.550.10">
    <property type="entry name" value="Spore Coat Polysaccharide Biosynthesis Protein SpsA, Chain A"/>
    <property type="match status" value="1"/>
</dbReference>
<feature type="domain" description="Glycosyltransferase 2-like" evidence="5">
    <location>
        <begin position="7"/>
        <end position="117"/>
    </location>
</feature>
<comment type="similarity">
    <text evidence="1">Belongs to the glycosyltransferase 2 family.</text>
</comment>
<sequence length="301" mass="33642">MNTVAAIVVGYNPDIEVLDELLTSLAAQVEFLVLVDNGGSESFLAQEPEVRARVNYVSLDGNKGLGAALNTGFAMAIEAGMQYVVTFDQDSHAEPDLIARLYQAMMNAKAKDAGCIAVSPAFFDRRDGKKINFPFYSSSDGAIKPVFSSDDEHGLVKADALITSGMFISTRAWIEGIRYDEGMFVDFTDTEWCFRVRDKGYTLYGCLNVEMGHALSDAPPVKLFGLSFFRYSPVRRYFFFRNTVAVCRMRHTPTCWKKRLLSALILRFFVNLLIDDNKLDSLKMMIRGASHGWQKKLGGVR</sequence>
<dbReference type="CDD" id="cd02526">
    <property type="entry name" value="GT2_RfbF_like"/>
    <property type="match status" value="1"/>
</dbReference>
<keyword evidence="4 6" id="KW-0808">Transferase</keyword>
<protein>
    <submittedName>
        <fullName evidence="6">Family 2 glycosyl transferase</fullName>
    </submittedName>
</protein>
<evidence type="ECO:0000313" key="6">
    <source>
        <dbReference type="EMBL" id="SUD30164.1"/>
    </source>
</evidence>
<reference evidence="6 7" key="1">
    <citation type="submission" date="2018-06" db="EMBL/GenBank/DDBJ databases">
        <authorList>
            <consortium name="Pathogen Informatics"/>
            <person name="Doyle S."/>
        </authorList>
    </citation>
    <scope>NUCLEOTIDE SEQUENCE [LARGE SCALE GENOMIC DNA]</scope>
    <source>
        <strain evidence="6 7">NCTC10392</strain>
    </source>
</reference>
<keyword evidence="2" id="KW-0472">Membrane</keyword>
<keyword evidence="2" id="KW-0997">Cell inner membrane</keyword>
<dbReference type="KEGG" id="pfn:HZ99_27155"/>
<evidence type="ECO:0000259" key="5">
    <source>
        <dbReference type="Pfam" id="PF00535"/>
    </source>
</evidence>
<evidence type="ECO:0000256" key="4">
    <source>
        <dbReference type="ARBA" id="ARBA00022679"/>
    </source>
</evidence>
<dbReference type="InterPro" id="IPR029044">
    <property type="entry name" value="Nucleotide-diphossugar_trans"/>
</dbReference>
<evidence type="ECO:0000313" key="7">
    <source>
        <dbReference type="Proteomes" id="UP000255125"/>
    </source>
</evidence>
<evidence type="ECO:0000256" key="1">
    <source>
        <dbReference type="ARBA" id="ARBA00006739"/>
    </source>
</evidence>
<accession>A0A379IBM3</accession>
<dbReference type="PANTHER" id="PTHR43179:SF12">
    <property type="entry name" value="GALACTOFURANOSYLTRANSFERASE GLFT2"/>
    <property type="match status" value="1"/>
</dbReference>
<name>A0A379IBM3_PSEFL</name>
<dbReference type="AlphaFoldDB" id="A0A379IBM3"/>
<evidence type="ECO:0000256" key="2">
    <source>
        <dbReference type="ARBA" id="ARBA00022519"/>
    </source>
</evidence>
<evidence type="ECO:0000256" key="3">
    <source>
        <dbReference type="ARBA" id="ARBA00022676"/>
    </source>
</evidence>
<keyword evidence="3" id="KW-0328">Glycosyltransferase</keyword>
<dbReference type="Pfam" id="PF00535">
    <property type="entry name" value="Glycos_transf_2"/>
    <property type="match status" value="1"/>
</dbReference>
<dbReference type="SUPFAM" id="SSF53448">
    <property type="entry name" value="Nucleotide-diphospho-sugar transferases"/>
    <property type="match status" value="1"/>
</dbReference>